<evidence type="ECO:0000313" key="1">
    <source>
        <dbReference type="EMBL" id="CAK5009845.1"/>
    </source>
</evidence>
<name>A0ACB0XN32_MELEN</name>
<keyword evidence="2" id="KW-1185">Reference proteome</keyword>
<reference evidence="1" key="1">
    <citation type="submission" date="2023-11" db="EMBL/GenBank/DDBJ databases">
        <authorList>
            <person name="Poullet M."/>
        </authorList>
    </citation>
    <scope>NUCLEOTIDE SEQUENCE</scope>
    <source>
        <strain evidence="1">E1834</strain>
    </source>
</reference>
<evidence type="ECO:0000313" key="2">
    <source>
        <dbReference type="Proteomes" id="UP001497535"/>
    </source>
</evidence>
<proteinExistence type="predicted"/>
<gene>
    <name evidence="1" type="ORF">MENTE1834_LOCUS1455</name>
</gene>
<dbReference type="Proteomes" id="UP001497535">
    <property type="component" value="Unassembled WGS sequence"/>
</dbReference>
<accession>A0ACB0XN32</accession>
<sequence length="40" mass="4806">MLVIMKSFLPHHLFMKLMLKNPLLDVHLNQSPKHNKKRLN</sequence>
<protein>
    <submittedName>
        <fullName evidence="1">Uncharacterized protein</fullName>
    </submittedName>
</protein>
<organism evidence="1 2">
    <name type="scientific">Meloidogyne enterolobii</name>
    <name type="common">Root-knot nematode worm</name>
    <name type="synonym">Meloidogyne mayaguensis</name>
    <dbReference type="NCBI Taxonomy" id="390850"/>
    <lineage>
        <taxon>Eukaryota</taxon>
        <taxon>Metazoa</taxon>
        <taxon>Ecdysozoa</taxon>
        <taxon>Nematoda</taxon>
        <taxon>Chromadorea</taxon>
        <taxon>Rhabditida</taxon>
        <taxon>Tylenchina</taxon>
        <taxon>Tylenchomorpha</taxon>
        <taxon>Tylenchoidea</taxon>
        <taxon>Meloidogynidae</taxon>
        <taxon>Meloidogyninae</taxon>
        <taxon>Meloidogyne</taxon>
    </lineage>
</organism>
<dbReference type="EMBL" id="CAVMJV010000001">
    <property type="protein sequence ID" value="CAK5009845.1"/>
    <property type="molecule type" value="Genomic_DNA"/>
</dbReference>
<comment type="caution">
    <text evidence="1">The sequence shown here is derived from an EMBL/GenBank/DDBJ whole genome shotgun (WGS) entry which is preliminary data.</text>
</comment>